<comment type="similarity">
    <text evidence="1 3">Belongs to the UDP-glycosyltransferase family.</text>
</comment>
<dbReference type="EMBL" id="JAUHHV010000001">
    <property type="protein sequence ID" value="KAK1436987.1"/>
    <property type="molecule type" value="Genomic_DNA"/>
</dbReference>
<dbReference type="InterPro" id="IPR002213">
    <property type="entry name" value="UDP_glucos_trans"/>
</dbReference>
<dbReference type="CDD" id="cd03784">
    <property type="entry name" value="GT1_Gtf-like"/>
    <property type="match status" value="1"/>
</dbReference>
<keyword evidence="3" id="KW-0328">Glycosyltransferase</keyword>
<dbReference type="GO" id="GO:0080043">
    <property type="term" value="F:quercetin 3-O-glucosyltransferase activity"/>
    <property type="evidence" value="ECO:0007669"/>
    <property type="project" value="TreeGrafter"/>
</dbReference>
<gene>
    <name evidence="5" type="ORF">QVD17_02771</name>
</gene>
<dbReference type="PROSITE" id="PS00375">
    <property type="entry name" value="UDPGT"/>
    <property type="match status" value="1"/>
</dbReference>
<dbReference type="PANTHER" id="PTHR11926">
    <property type="entry name" value="GLUCOSYL/GLUCURONOSYL TRANSFERASES"/>
    <property type="match status" value="1"/>
</dbReference>
<accession>A0AAD8L8U0</accession>
<dbReference type="SUPFAM" id="SSF53756">
    <property type="entry name" value="UDP-Glycosyltransferase/glycogen phosphorylase"/>
    <property type="match status" value="1"/>
</dbReference>
<keyword evidence="6" id="KW-1185">Reference proteome</keyword>
<dbReference type="FunFam" id="3.40.50.2000:FF:000019">
    <property type="entry name" value="Glycosyltransferase"/>
    <property type="match status" value="1"/>
</dbReference>
<proteinExistence type="inferred from homology"/>
<name>A0AAD8L8U0_TARER</name>
<keyword evidence="2 3" id="KW-0808">Transferase</keyword>
<protein>
    <recommendedName>
        <fullName evidence="4">Glycosyltransferase</fullName>
        <ecNumber evidence="4">2.4.1.-</ecNumber>
    </recommendedName>
</protein>
<sequence length="429" mass="48304">MLEFCKRLVAKGIRTTFATTLSFSKSVTIDKNNLINFETFSDGFDDNGPDHIASLDVFLPKLREVGPKSLSDLVQRLNRLDALIYDGFLPWGLDVAKRFGLMGVVFFTQTCAVNNIYYHVNRKLLTVPLSGSVVSVPALPELKNYETPSFVHKFGLFQAVCDLVLSQFTNIDRADWVFFNTFYRLEEEVIDWMAKLWRVRTVGPTLPSMYLDKRLLDDKDYIVNLLAPKSTECMTWLNGKPKGSVVYLSFGSMTQPEPEQMKELACSLTEGGFTFLWVVRSCEDDTLYKEWVNGESRSGLVVTWCPQLEVLAHESIGCFVTHCGFNSVLEAIALGVPMVAIPQWSDQTTNAKYVEDVWGVGVRANPDANGFVSRQVLDSCIREVMEGDRSVEIKKNAIKWKDLAREAVGEGGSSDKNIDEFVAELKLKF</sequence>
<dbReference type="AlphaFoldDB" id="A0AAD8L8U0"/>
<dbReference type="EC" id="2.4.1.-" evidence="4"/>
<dbReference type="Gene3D" id="3.40.50.2000">
    <property type="entry name" value="Glycogen Phosphorylase B"/>
    <property type="match status" value="2"/>
</dbReference>
<evidence type="ECO:0000256" key="2">
    <source>
        <dbReference type="ARBA" id="ARBA00022679"/>
    </source>
</evidence>
<dbReference type="Proteomes" id="UP001229421">
    <property type="component" value="Unassembled WGS sequence"/>
</dbReference>
<evidence type="ECO:0000256" key="3">
    <source>
        <dbReference type="RuleBase" id="RU003718"/>
    </source>
</evidence>
<evidence type="ECO:0000313" key="5">
    <source>
        <dbReference type="EMBL" id="KAK1436987.1"/>
    </source>
</evidence>
<organism evidence="5 6">
    <name type="scientific">Tagetes erecta</name>
    <name type="common">African marigold</name>
    <dbReference type="NCBI Taxonomy" id="13708"/>
    <lineage>
        <taxon>Eukaryota</taxon>
        <taxon>Viridiplantae</taxon>
        <taxon>Streptophyta</taxon>
        <taxon>Embryophyta</taxon>
        <taxon>Tracheophyta</taxon>
        <taxon>Spermatophyta</taxon>
        <taxon>Magnoliopsida</taxon>
        <taxon>eudicotyledons</taxon>
        <taxon>Gunneridae</taxon>
        <taxon>Pentapetalae</taxon>
        <taxon>asterids</taxon>
        <taxon>campanulids</taxon>
        <taxon>Asterales</taxon>
        <taxon>Asteraceae</taxon>
        <taxon>Asteroideae</taxon>
        <taxon>Heliantheae alliance</taxon>
        <taxon>Tageteae</taxon>
        <taxon>Tagetes</taxon>
    </lineage>
</organism>
<dbReference type="Pfam" id="PF00201">
    <property type="entry name" value="UDPGT"/>
    <property type="match status" value="1"/>
</dbReference>
<dbReference type="GO" id="GO:0080044">
    <property type="term" value="F:quercetin 7-O-glucosyltransferase activity"/>
    <property type="evidence" value="ECO:0007669"/>
    <property type="project" value="TreeGrafter"/>
</dbReference>
<reference evidence="5" key="1">
    <citation type="journal article" date="2023" name="bioRxiv">
        <title>Improved chromosome-level genome assembly for marigold (Tagetes erecta).</title>
        <authorList>
            <person name="Jiang F."/>
            <person name="Yuan L."/>
            <person name="Wang S."/>
            <person name="Wang H."/>
            <person name="Xu D."/>
            <person name="Wang A."/>
            <person name="Fan W."/>
        </authorList>
    </citation>
    <scope>NUCLEOTIDE SEQUENCE</scope>
    <source>
        <strain evidence="5">WSJ</strain>
        <tissue evidence="5">Leaf</tissue>
    </source>
</reference>
<evidence type="ECO:0000313" key="6">
    <source>
        <dbReference type="Proteomes" id="UP001229421"/>
    </source>
</evidence>
<evidence type="ECO:0000256" key="4">
    <source>
        <dbReference type="RuleBase" id="RU362057"/>
    </source>
</evidence>
<dbReference type="InterPro" id="IPR035595">
    <property type="entry name" value="UDP_glycos_trans_CS"/>
</dbReference>
<dbReference type="PANTHER" id="PTHR11926:SF1559">
    <property type="entry name" value="GLYCOSYLTRANSFERASE"/>
    <property type="match status" value="1"/>
</dbReference>
<evidence type="ECO:0000256" key="1">
    <source>
        <dbReference type="ARBA" id="ARBA00009995"/>
    </source>
</evidence>
<comment type="caution">
    <text evidence="5">The sequence shown here is derived from an EMBL/GenBank/DDBJ whole genome shotgun (WGS) entry which is preliminary data.</text>
</comment>